<keyword evidence="2" id="KW-1185">Reference proteome</keyword>
<proteinExistence type="predicted"/>
<evidence type="ECO:0000313" key="3">
    <source>
        <dbReference type="WBParaSite" id="L893_g22018.t1"/>
    </source>
</evidence>
<evidence type="ECO:0000313" key="2">
    <source>
        <dbReference type="Proteomes" id="UP000095287"/>
    </source>
</evidence>
<organism evidence="2 3">
    <name type="scientific">Steinernema glaseri</name>
    <dbReference type="NCBI Taxonomy" id="37863"/>
    <lineage>
        <taxon>Eukaryota</taxon>
        <taxon>Metazoa</taxon>
        <taxon>Ecdysozoa</taxon>
        <taxon>Nematoda</taxon>
        <taxon>Chromadorea</taxon>
        <taxon>Rhabditida</taxon>
        <taxon>Tylenchina</taxon>
        <taxon>Panagrolaimomorpha</taxon>
        <taxon>Strongyloidoidea</taxon>
        <taxon>Steinernematidae</taxon>
        <taxon>Steinernema</taxon>
    </lineage>
</organism>
<dbReference type="WBParaSite" id="L893_g22018.t1">
    <property type="protein sequence ID" value="L893_g22018.t1"/>
    <property type="gene ID" value="L893_g22018"/>
</dbReference>
<accession>A0A1I7Z272</accession>
<feature type="compositionally biased region" description="Polar residues" evidence="1">
    <location>
        <begin position="209"/>
        <end position="220"/>
    </location>
</feature>
<dbReference type="AlphaFoldDB" id="A0A1I7Z272"/>
<protein>
    <submittedName>
        <fullName evidence="3">Uncharacterized protein</fullName>
    </submittedName>
</protein>
<evidence type="ECO:0000256" key="1">
    <source>
        <dbReference type="SAM" id="MobiDB-lite"/>
    </source>
</evidence>
<dbReference type="Proteomes" id="UP000095287">
    <property type="component" value="Unplaced"/>
</dbReference>
<feature type="region of interest" description="Disordered" evidence="1">
    <location>
        <begin position="209"/>
        <end position="233"/>
    </location>
</feature>
<reference evidence="3" key="1">
    <citation type="submission" date="2016-11" db="UniProtKB">
        <authorList>
            <consortium name="WormBaseParasite"/>
        </authorList>
    </citation>
    <scope>IDENTIFICATION</scope>
</reference>
<name>A0A1I7Z272_9BILA</name>
<sequence>MESAGQSADSSSLASKKCEFPFGPRPRFKDDEIAFLWRVVIEELRKDDTQNPTTVKFWTDIKASERHDLLRSPVAYARRVKIAWEEQEFRCLTVEEQAFLLAVMRRQNEAKEERMKARGELKTKGWIVNLPHLTIDDAVLDGLEGLPSQVHSAHAYGLEVLAKLQSRNPALVAEWLEATQEMQNELLAWSTQLILEGLANVSTFFQGVGSNVEPTTSTERLTADSDSDSQDSQLIVKRMRLASPDVGREQNAED</sequence>